<keyword evidence="1" id="KW-0472">Membrane</keyword>
<dbReference type="Proteomes" id="UP000831113">
    <property type="component" value="Chromosome"/>
</dbReference>
<keyword evidence="1" id="KW-0812">Transmembrane</keyword>
<sequence>MAQRPRLPVYKQRRAAREKRAAAAKAVKEQARRKLPWALGALALVVLGFMVVAGILFYRSSRTLATLNRLDGVVSWVDIYRDNTRYHPYILRLNVENRTMQRFLGPNWQNAARYSSALHMGDSVRVYYDTESPSNLSFIYQLEKNGEILMSLHQIQAEDKAMAVGFTILSLLPFVLLLPNRHVRMLLMTYFRRLIA</sequence>
<reference evidence="2 3" key="1">
    <citation type="submission" date="2022-03" db="EMBL/GenBank/DDBJ databases">
        <title>Hymenobactersp. isolated from the air.</title>
        <authorList>
            <person name="Won M."/>
            <person name="Kwon S.-W."/>
        </authorList>
    </citation>
    <scope>NUCLEOTIDE SEQUENCE [LARGE SCALE GENOMIC DNA]</scope>
    <source>
        <strain evidence="2 3">KACC 21982</strain>
    </source>
</reference>
<evidence type="ECO:0000256" key="1">
    <source>
        <dbReference type="SAM" id="Phobius"/>
    </source>
</evidence>
<dbReference type="RefSeq" id="WP_243802382.1">
    <property type="nucleotide sequence ID" value="NZ_CP094669.1"/>
</dbReference>
<organism evidence="2 3">
    <name type="scientific">Hymenobacter tibetensis</name>
    <dbReference type="NCBI Taxonomy" id="497967"/>
    <lineage>
        <taxon>Bacteria</taxon>
        <taxon>Pseudomonadati</taxon>
        <taxon>Bacteroidota</taxon>
        <taxon>Cytophagia</taxon>
        <taxon>Cytophagales</taxon>
        <taxon>Hymenobacteraceae</taxon>
        <taxon>Hymenobacter</taxon>
    </lineage>
</organism>
<feature type="transmembrane region" description="Helical" evidence="1">
    <location>
        <begin position="161"/>
        <end position="178"/>
    </location>
</feature>
<evidence type="ECO:0008006" key="4">
    <source>
        <dbReference type="Google" id="ProtNLM"/>
    </source>
</evidence>
<dbReference type="EMBL" id="CP094669">
    <property type="protein sequence ID" value="UOG76994.1"/>
    <property type="molecule type" value="Genomic_DNA"/>
</dbReference>
<keyword evidence="1" id="KW-1133">Transmembrane helix</keyword>
<accession>A0ABY4D718</accession>
<gene>
    <name evidence="2" type="ORF">MTX78_10415</name>
</gene>
<keyword evidence="3" id="KW-1185">Reference proteome</keyword>
<feature type="transmembrane region" description="Helical" evidence="1">
    <location>
        <begin position="35"/>
        <end position="58"/>
    </location>
</feature>
<protein>
    <recommendedName>
        <fullName evidence="4">DUF3592 domain-containing protein</fullName>
    </recommendedName>
</protein>
<evidence type="ECO:0000313" key="2">
    <source>
        <dbReference type="EMBL" id="UOG76994.1"/>
    </source>
</evidence>
<evidence type="ECO:0000313" key="3">
    <source>
        <dbReference type="Proteomes" id="UP000831113"/>
    </source>
</evidence>
<proteinExistence type="predicted"/>
<name>A0ABY4D718_9BACT</name>